<comment type="caution">
    <text evidence="4">The sequence shown here is derived from an EMBL/GenBank/DDBJ whole genome shotgun (WGS) entry which is preliminary data.</text>
</comment>
<dbReference type="InterPro" id="IPR011006">
    <property type="entry name" value="CheY-like_superfamily"/>
</dbReference>
<dbReference type="PANTHER" id="PTHR44591:SF23">
    <property type="entry name" value="CHEY SUBFAMILY"/>
    <property type="match status" value="1"/>
</dbReference>
<sequence>MNAVPQVCLVDDTADYRFLVESIFERYIPAYSLRLFVNGQAFLDTLPLMDEKPNLVLLDQHMPQLSGYQTLVALKHQTNYWSIPVVMMSADASHSEISSFYEAGATSFLTKSTDFNALTETLLAACQHASKS</sequence>
<dbReference type="Pfam" id="PF00072">
    <property type="entry name" value="Response_reg"/>
    <property type="match status" value="1"/>
</dbReference>
<feature type="domain" description="Response regulatory" evidence="3">
    <location>
        <begin position="6"/>
        <end position="126"/>
    </location>
</feature>
<evidence type="ECO:0000259" key="3">
    <source>
        <dbReference type="PROSITE" id="PS50110"/>
    </source>
</evidence>
<evidence type="ECO:0000256" key="2">
    <source>
        <dbReference type="PROSITE-ProRule" id="PRU00169"/>
    </source>
</evidence>
<gene>
    <name evidence="4" type="ORF">IC230_19820</name>
</gene>
<evidence type="ECO:0000313" key="5">
    <source>
        <dbReference type="Proteomes" id="UP000653797"/>
    </source>
</evidence>
<organism evidence="4 5">
    <name type="scientific">Spirosoma validum</name>
    <dbReference type="NCBI Taxonomy" id="2771355"/>
    <lineage>
        <taxon>Bacteria</taxon>
        <taxon>Pseudomonadati</taxon>
        <taxon>Bacteroidota</taxon>
        <taxon>Cytophagia</taxon>
        <taxon>Cytophagales</taxon>
        <taxon>Cytophagaceae</taxon>
        <taxon>Spirosoma</taxon>
    </lineage>
</organism>
<dbReference type="Proteomes" id="UP000653797">
    <property type="component" value="Unassembled WGS sequence"/>
</dbReference>
<protein>
    <submittedName>
        <fullName evidence="4">Response regulator</fullName>
    </submittedName>
</protein>
<evidence type="ECO:0000313" key="4">
    <source>
        <dbReference type="EMBL" id="MBD2755159.1"/>
    </source>
</evidence>
<feature type="modified residue" description="4-aspartylphosphate" evidence="2">
    <location>
        <position position="59"/>
    </location>
</feature>
<dbReference type="AlphaFoldDB" id="A0A927B4C7"/>
<dbReference type="RefSeq" id="WP_191040775.1">
    <property type="nucleotide sequence ID" value="NZ_JACXAA010000007.1"/>
</dbReference>
<reference evidence="4" key="1">
    <citation type="submission" date="2020-09" db="EMBL/GenBank/DDBJ databases">
        <authorList>
            <person name="Kim M.K."/>
        </authorList>
    </citation>
    <scope>NUCLEOTIDE SEQUENCE</scope>
    <source>
        <strain evidence="4">BT704</strain>
    </source>
</reference>
<proteinExistence type="predicted"/>
<dbReference type="PROSITE" id="PS50110">
    <property type="entry name" value="RESPONSE_REGULATORY"/>
    <property type="match status" value="1"/>
</dbReference>
<dbReference type="SUPFAM" id="SSF52172">
    <property type="entry name" value="CheY-like"/>
    <property type="match status" value="1"/>
</dbReference>
<dbReference type="InterPro" id="IPR001789">
    <property type="entry name" value="Sig_transdc_resp-reg_receiver"/>
</dbReference>
<dbReference type="SMART" id="SM00448">
    <property type="entry name" value="REC"/>
    <property type="match status" value="1"/>
</dbReference>
<accession>A0A927B4C7</accession>
<dbReference type="PANTHER" id="PTHR44591">
    <property type="entry name" value="STRESS RESPONSE REGULATOR PROTEIN 1"/>
    <property type="match status" value="1"/>
</dbReference>
<dbReference type="EMBL" id="JACXAA010000007">
    <property type="protein sequence ID" value="MBD2755159.1"/>
    <property type="molecule type" value="Genomic_DNA"/>
</dbReference>
<evidence type="ECO:0000256" key="1">
    <source>
        <dbReference type="ARBA" id="ARBA00022553"/>
    </source>
</evidence>
<keyword evidence="5" id="KW-1185">Reference proteome</keyword>
<dbReference type="GO" id="GO:0000160">
    <property type="term" value="P:phosphorelay signal transduction system"/>
    <property type="evidence" value="ECO:0007669"/>
    <property type="project" value="InterPro"/>
</dbReference>
<dbReference type="Gene3D" id="3.40.50.2300">
    <property type="match status" value="1"/>
</dbReference>
<name>A0A927B4C7_9BACT</name>
<dbReference type="InterPro" id="IPR050595">
    <property type="entry name" value="Bact_response_regulator"/>
</dbReference>
<keyword evidence="1 2" id="KW-0597">Phosphoprotein</keyword>